<keyword evidence="5 13" id="KW-1133">Transmembrane helix</keyword>
<dbReference type="PANTHER" id="PTHR44873:SF1">
    <property type="entry name" value="DNAJ HOMOLOG SUBFAMILY C MEMBER 30, MITOCHONDRIAL"/>
    <property type="match status" value="1"/>
</dbReference>
<evidence type="ECO:0000256" key="2">
    <source>
        <dbReference type="ARBA" id="ARBA00022692"/>
    </source>
</evidence>
<protein>
    <recommendedName>
        <fullName evidence="11">DnaJ homolog subfamily C member 30, mitochondrial</fullName>
    </recommendedName>
</protein>
<gene>
    <name evidence="15" type="ORF">CRENBAI_004724</name>
</gene>
<keyword evidence="3" id="KW-0999">Mitochondrion inner membrane</keyword>
<keyword evidence="6" id="KW-0496">Mitochondrion</keyword>
<evidence type="ECO:0000256" key="10">
    <source>
        <dbReference type="ARBA" id="ARBA00065070"/>
    </source>
</evidence>
<reference evidence="15 16" key="1">
    <citation type="submission" date="2021-06" db="EMBL/GenBank/DDBJ databases">
        <authorList>
            <person name="Palmer J.M."/>
        </authorList>
    </citation>
    <scope>NUCLEOTIDE SEQUENCE [LARGE SCALE GENOMIC DNA]</scope>
    <source>
        <strain evidence="15 16">MEX-2019</strain>
        <tissue evidence="15">Muscle</tissue>
    </source>
</reference>
<evidence type="ECO:0000313" key="15">
    <source>
        <dbReference type="EMBL" id="KAK5622366.1"/>
    </source>
</evidence>
<dbReference type="Proteomes" id="UP001311232">
    <property type="component" value="Unassembled WGS sequence"/>
</dbReference>
<keyword evidence="2 13" id="KW-0812">Transmembrane</keyword>
<proteinExistence type="predicted"/>
<keyword evidence="16" id="KW-1185">Reference proteome</keyword>
<evidence type="ECO:0000256" key="8">
    <source>
        <dbReference type="ARBA" id="ARBA00023186"/>
    </source>
</evidence>
<dbReference type="CDD" id="cd06257">
    <property type="entry name" value="DnaJ"/>
    <property type="match status" value="1"/>
</dbReference>
<evidence type="ECO:0000256" key="7">
    <source>
        <dbReference type="ARBA" id="ARBA00023136"/>
    </source>
</evidence>
<sequence length="342" mass="38792">MAEVRECAGRRAYEFGRKVFKCYVLENRIQHGTKVAHAASPSARFLFDDIKNCERNGAEKAAVRTAAVSYRDGSKVSQLLGGGEAGVENLNRPKNHCYPGLKKDLFSSRTLVELTKRNVPLYRFWRTLSLFFRIQSPCRVHLDPGYPQYIIIRNYSGDASTSEPLYRTKTGYYDVLEVAPTATQAQIKTAYYKQSFTFHPDRNSGSEKATERFSEINEAYTVLGNKALRKKYDRGLLSLSDLTARARPTTGASSGGQAEQQTGSRRSMMGKDFRERGFDFDQFYKAHYSDQLQRQRDIRVRKEEMLKTRQTSIGEGKLGRMMEIGVGMLLVFAVGILMSTSR</sequence>
<accession>A0AAV9SLR5</accession>
<evidence type="ECO:0000256" key="1">
    <source>
        <dbReference type="ARBA" id="ARBA00004434"/>
    </source>
</evidence>
<evidence type="ECO:0000256" key="11">
    <source>
        <dbReference type="ARBA" id="ARBA00070112"/>
    </source>
</evidence>
<evidence type="ECO:0000259" key="14">
    <source>
        <dbReference type="PROSITE" id="PS50076"/>
    </source>
</evidence>
<comment type="subcellular location">
    <subcellularLocation>
        <location evidence="1">Mitochondrion inner membrane</location>
        <topology evidence="1">Single-pass membrane protein</topology>
    </subcellularLocation>
</comment>
<keyword evidence="7 13" id="KW-0472">Membrane</keyword>
<keyword evidence="8" id="KW-0143">Chaperone</keyword>
<dbReference type="PANTHER" id="PTHR44873">
    <property type="entry name" value="DNAJ HOMOLOG SUBFAMILY C MEMBER 30, MITOCHONDRIAL"/>
    <property type="match status" value="1"/>
</dbReference>
<evidence type="ECO:0000256" key="5">
    <source>
        <dbReference type="ARBA" id="ARBA00022989"/>
    </source>
</evidence>
<dbReference type="FunFam" id="1.10.287.110:FF:000060">
    <property type="entry name" value="DnaJ (Hsp40) homolog, subfamily C, member 30"/>
    <property type="match status" value="1"/>
</dbReference>
<dbReference type="InterPro" id="IPR036869">
    <property type="entry name" value="J_dom_sf"/>
</dbReference>
<dbReference type="PROSITE" id="PS50076">
    <property type="entry name" value="DNAJ_2"/>
    <property type="match status" value="1"/>
</dbReference>
<evidence type="ECO:0000256" key="12">
    <source>
        <dbReference type="SAM" id="MobiDB-lite"/>
    </source>
</evidence>
<comment type="caution">
    <text evidence="15">The sequence shown here is derived from an EMBL/GenBank/DDBJ whole genome shotgun (WGS) entry which is preliminary data.</text>
</comment>
<dbReference type="Pfam" id="PF00226">
    <property type="entry name" value="DnaJ"/>
    <property type="match status" value="1"/>
</dbReference>
<evidence type="ECO:0000256" key="13">
    <source>
        <dbReference type="SAM" id="Phobius"/>
    </source>
</evidence>
<feature type="transmembrane region" description="Helical" evidence="13">
    <location>
        <begin position="318"/>
        <end position="338"/>
    </location>
</feature>
<feature type="region of interest" description="Disordered" evidence="12">
    <location>
        <begin position="247"/>
        <end position="269"/>
    </location>
</feature>
<comment type="subunit">
    <text evidence="10">Associates with the ATP synthase complex. Interacts with MT-ATP6; interaction is direct. Interacts with ATP5MC2; interaction is direct.</text>
</comment>
<evidence type="ECO:0000256" key="6">
    <source>
        <dbReference type="ARBA" id="ARBA00023128"/>
    </source>
</evidence>
<keyword evidence="4" id="KW-0809">Transit peptide</keyword>
<evidence type="ECO:0000256" key="4">
    <source>
        <dbReference type="ARBA" id="ARBA00022946"/>
    </source>
</evidence>
<dbReference type="PRINTS" id="PR00625">
    <property type="entry name" value="JDOMAIN"/>
</dbReference>
<dbReference type="Gene3D" id="1.10.287.110">
    <property type="entry name" value="DnaJ domain"/>
    <property type="match status" value="1"/>
</dbReference>
<comment type="function">
    <text evidence="9">Mitochondrial protein enriched in neurons that acts as a regulator of mitochondrial respiration. Associates with the ATP synthase complex and facilitates ATP synthesis. May be a chaperone protein involved in the turnover of the subunits of mitochondrial complex I N-module. It facilitates the degradation of N-module subunits damaged by oxidative stress, and contributes to complex I functional efficiency.</text>
</comment>
<dbReference type="GO" id="GO:0005743">
    <property type="term" value="C:mitochondrial inner membrane"/>
    <property type="evidence" value="ECO:0007669"/>
    <property type="project" value="UniProtKB-SubCell"/>
</dbReference>
<dbReference type="SMART" id="SM00271">
    <property type="entry name" value="DnaJ"/>
    <property type="match status" value="1"/>
</dbReference>
<dbReference type="InterPro" id="IPR053025">
    <property type="entry name" value="Mito_ATP_Synthase-Asso"/>
</dbReference>
<evidence type="ECO:0000313" key="16">
    <source>
        <dbReference type="Proteomes" id="UP001311232"/>
    </source>
</evidence>
<feature type="domain" description="J" evidence="14">
    <location>
        <begin position="171"/>
        <end position="236"/>
    </location>
</feature>
<dbReference type="AlphaFoldDB" id="A0AAV9SLR5"/>
<evidence type="ECO:0000256" key="3">
    <source>
        <dbReference type="ARBA" id="ARBA00022792"/>
    </source>
</evidence>
<dbReference type="EMBL" id="JAHHUM010000129">
    <property type="protein sequence ID" value="KAK5622366.1"/>
    <property type="molecule type" value="Genomic_DNA"/>
</dbReference>
<organism evidence="15 16">
    <name type="scientific">Crenichthys baileyi</name>
    <name type="common">White River springfish</name>
    <dbReference type="NCBI Taxonomy" id="28760"/>
    <lineage>
        <taxon>Eukaryota</taxon>
        <taxon>Metazoa</taxon>
        <taxon>Chordata</taxon>
        <taxon>Craniata</taxon>
        <taxon>Vertebrata</taxon>
        <taxon>Euteleostomi</taxon>
        <taxon>Actinopterygii</taxon>
        <taxon>Neopterygii</taxon>
        <taxon>Teleostei</taxon>
        <taxon>Neoteleostei</taxon>
        <taxon>Acanthomorphata</taxon>
        <taxon>Ovalentaria</taxon>
        <taxon>Atherinomorphae</taxon>
        <taxon>Cyprinodontiformes</taxon>
        <taxon>Goodeidae</taxon>
        <taxon>Crenichthys</taxon>
    </lineage>
</organism>
<name>A0AAV9SLR5_9TELE</name>
<feature type="compositionally biased region" description="Polar residues" evidence="12">
    <location>
        <begin position="250"/>
        <end position="265"/>
    </location>
</feature>
<dbReference type="InterPro" id="IPR001623">
    <property type="entry name" value="DnaJ_domain"/>
</dbReference>
<dbReference type="SUPFAM" id="SSF46565">
    <property type="entry name" value="Chaperone J-domain"/>
    <property type="match status" value="1"/>
</dbReference>
<evidence type="ECO:0000256" key="9">
    <source>
        <dbReference type="ARBA" id="ARBA00058822"/>
    </source>
</evidence>